<evidence type="ECO:0000256" key="5">
    <source>
        <dbReference type="ARBA" id="ARBA00022842"/>
    </source>
</evidence>
<evidence type="ECO:0000313" key="8">
    <source>
        <dbReference type="EMBL" id="OGL45311.1"/>
    </source>
</evidence>
<dbReference type="InterPro" id="IPR029060">
    <property type="entry name" value="PIN-like_dom_sf"/>
</dbReference>
<dbReference type="EMBL" id="MGDD01000183">
    <property type="protein sequence ID" value="OGL45311.1"/>
    <property type="molecule type" value="Genomic_DNA"/>
</dbReference>
<dbReference type="GO" id="GO:0090729">
    <property type="term" value="F:toxin activity"/>
    <property type="evidence" value="ECO:0007669"/>
    <property type="project" value="UniProtKB-KW"/>
</dbReference>
<dbReference type="GO" id="GO:0016787">
    <property type="term" value="F:hydrolase activity"/>
    <property type="evidence" value="ECO:0007669"/>
    <property type="project" value="UniProtKB-KW"/>
</dbReference>
<comment type="cofactor">
    <cofactor evidence="6">
        <name>Mg(2+)</name>
        <dbReference type="ChEBI" id="CHEBI:18420"/>
    </cofactor>
</comment>
<proteinExistence type="inferred from homology"/>
<evidence type="ECO:0000256" key="1">
    <source>
        <dbReference type="ARBA" id="ARBA00022649"/>
    </source>
</evidence>
<keyword evidence="6" id="KW-0800">Toxin</keyword>
<dbReference type="EC" id="3.1.-.-" evidence="6"/>
<dbReference type="PANTHER" id="PTHR42740:SF1">
    <property type="entry name" value="RIBONUCLEASE VAPC3"/>
    <property type="match status" value="1"/>
</dbReference>
<feature type="domain" description="PIN" evidence="7">
    <location>
        <begin position="2"/>
        <end position="120"/>
    </location>
</feature>
<evidence type="ECO:0000256" key="2">
    <source>
        <dbReference type="ARBA" id="ARBA00022722"/>
    </source>
</evidence>
<sequence>MILVDTSVWIDLFTDRNTVQVKLLESLIEQSEDLCICGVILTEILQGIRDEKEYKTTESLLSELLLLPMERDTFLLAAQIYRTLRSKGITIRNSVDCMIAAVCIENEVEILHKDKDFEVISSQFDLKIRK</sequence>
<evidence type="ECO:0000313" key="9">
    <source>
        <dbReference type="Proteomes" id="UP000179266"/>
    </source>
</evidence>
<dbReference type="Pfam" id="PF01850">
    <property type="entry name" value="PIN"/>
    <property type="match status" value="1"/>
</dbReference>
<keyword evidence="5 6" id="KW-0460">Magnesium</keyword>
<dbReference type="HAMAP" id="MF_00265">
    <property type="entry name" value="VapC_Nob1"/>
    <property type="match status" value="1"/>
</dbReference>
<gene>
    <name evidence="6" type="primary">vapC</name>
    <name evidence="8" type="ORF">A2161_04495</name>
</gene>
<dbReference type="Gene3D" id="3.40.50.1010">
    <property type="entry name" value="5'-nuclease"/>
    <property type="match status" value="1"/>
</dbReference>
<comment type="similarity">
    <text evidence="6">Belongs to the PINc/VapC protein family.</text>
</comment>
<accession>A0A1F7RV54</accession>
<organism evidence="8 9">
    <name type="scientific">Candidatus Schekmanbacteria bacterium RBG_13_48_7</name>
    <dbReference type="NCBI Taxonomy" id="1817878"/>
    <lineage>
        <taxon>Bacteria</taxon>
        <taxon>Candidatus Schekmaniibacteriota</taxon>
    </lineage>
</organism>
<evidence type="ECO:0000259" key="7">
    <source>
        <dbReference type="Pfam" id="PF01850"/>
    </source>
</evidence>
<feature type="binding site" evidence="6">
    <location>
        <position position="96"/>
    </location>
    <ligand>
        <name>Mg(2+)</name>
        <dbReference type="ChEBI" id="CHEBI:18420"/>
    </ligand>
</feature>
<dbReference type="AlphaFoldDB" id="A0A1F7RV54"/>
<comment type="function">
    <text evidence="6">Toxic component of a toxin-antitoxin (TA) system. An RNase.</text>
</comment>
<dbReference type="InterPro" id="IPR022907">
    <property type="entry name" value="VapC_family"/>
</dbReference>
<feature type="binding site" evidence="6">
    <location>
        <position position="5"/>
    </location>
    <ligand>
        <name>Mg(2+)</name>
        <dbReference type="ChEBI" id="CHEBI:18420"/>
    </ligand>
</feature>
<keyword evidence="2 6" id="KW-0540">Nuclease</keyword>
<evidence type="ECO:0000256" key="4">
    <source>
        <dbReference type="ARBA" id="ARBA00022801"/>
    </source>
</evidence>
<dbReference type="PANTHER" id="PTHR42740">
    <property type="entry name" value="RIBONUCLEASE VAPC3"/>
    <property type="match status" value="1"/>
</dbReference>
<dbReference type="SUPFAM" id="SSF88723">
    <property type="entry name" value="PIN domain-like"/>
    <property type="match status" value="1"/>
</dbReference>
<evidence type="ECO:0000256" key="3">
    <source>
        <dbReference type="ARBA" id="ARBA00022723"/>
    </source>
</evidence>
<evidence type="ECO:0000256" key="6">
    <source>
        <dbReference type="HAMAP-Rule" id="MF_00265"/>
    </source>
</evidence>
<dbReference type="GO" id="GO:0004540">
    <property type="term" value="F:RNA nuclease activity"/>
    <property type="evidence" value="ECO:0007669"/>
    <property type="project" value="InterPro"/>
</dbReference>
<protein>
    <recommendedName>
        <fullName evidence="6">Ribonuclease VapC</fullName>
        <shortName evidence="6">RNase VapC</shortName>
        <ecNumber evidence="6">3.1.-.-</ecNumber>
    </recommendedName>
    <alternativeName>
        <fullName evidence="6">Toxin VapC</fullName>
    </alternativeName>
</protein>
<dbReference type="GO" id="GO:0000287">
    <property type="term" value="F:magnesium ion binding"/>
    <property type="evidence" value="ECO:0007669"/>
    <property type="project" value="UniProtKB-UniRule"/>
</dbReference>
<name>A0A1F7RV54_9BACT</name>
<keyword evidence="4 6" id="KW-0378">Hydrolase</keyword>
<keyword evidence="3 6" id="KW-0479">Metal-binding</keyword>
<dbReference type="InterPro" id="IPR002716">
    <property type="entry name" value="PIN_dom"/>
</dbReference>
<keyword evidence="1 6" id="KW-1277">Toxin-antitoxin system</keyword>
<dbReference type="CDD" id="cd18763">
    <property type="entry name" value="PIN_MtVapC3-like"/>
    <property type="match status" value="1"/>
</dbReference>
<reference evidence="8 9" key="1">
    <citation type="journal article" date="2016" name="Nat. Commun.">
        <title>Thousands of microbial genomes shed light on interconnected biogeochemical processes in an aquifer system.</title>
        <authorList>
            <person name="Anantharaman K."/>
            <person name="Brown C.T."/>
            <person name="Hug L.A."/>
            <person name="Sharon I."/>
            <person name="Castelle C.J."/>
            <person name="Probst A.J."/>
            <person name="Thomas B.C."/>
            <person name="Singh A."/>
            <person name="Wilkins M.J."/>
            <person name="Karaoz U."/>
            <person name="Brodie E.L."/>
            <person name="Williams K.H."/>
            <person name="Hubbard S.S."/>
            <person name="Banfield J.F."/>
        </authorList>
    </citation>
    <scope>NUCLEOTIDE SEQUENCE [LARGE SCALE GENOMIC DNA]</scope>
</reference>
<dbReference type="InterPro" id="IPR051749">
    <property type="entry name" value="PINc/VapC_TA_RNase"/>
</dbReference>
<dbReference type="Proteomes" id="UP000179266">
    <property type="component" value="Unassembled WGS sequence"/>
</dbReference>
<comment type="caution">
    <text evidence="8">The sequence shown here is derived from an EMBL/GenBank/DDBJ whole genome shotgun (WGS) entry which is preliminary data.</text>
</comment>